<dbReference type="HOGENOM" id="CLU_2658544_0_0_1"/>
<dbReference type="EnsemblPlants" id="OGLUM04G04860.1">
    <property type="protein sequence ID" value="OGLUM04G04860.1"/>
    <property type="gene ID" value="OGLUM04G04860"/>
</dbReference>
<proteinExistence type="predicted"/>
<protein>
    <submittedName>
        <fullName evidence="1">Uncharacterized protein</fullName>
    </submittedName>
</protein>
<evidence type="ECO:0000313" key="1">
    <source>
        <dbReference type="EnsemblPlants" id="OGLUM04G04860.1"/>
    </source>
</evidence>
<reference evidence="1" key="2">
    <citation type="submission" date="2018-05" db="EMBL/GenBank/DDBJ databases">
        <title>OgluRS3 (Oryza glumaepatula Reference Sequence Version 3).</title>
        <authorList>
            <person name="Zhang J."/>
            <person name="Kudrna D."/>
            <person name="Lee S."/>
            <person name="Talag J."/>
            <person name="Welchert J."/>
            <person name="Wing R.A."/>
        </authorList>
    </citation>
    <scope>NUCLEOTIDE SEQUENCE [LARGE SCALE GENOMIC DNA]</scope>
</reference>
<name>A0A0D9ZI07_9ORYZ</name>
<dbReference type="Proteomes" id="UP000026961">
    <property type="component" value="Chromosome 4"/>
</dbReference>
<reference evidence="1" key="1">
    <citation type="submission" date="2015-04" db="UniProtKB">
        <authorList>
            <consortium name="EnsemblPlants"/>
        </authorList>
    </citation>
    <scope>IDENTIFICATION</scope>
</reference>
<sequence>MARAKGGKDRSVPVWCVRVYFGGHCRVGPKTPVTGPRVSCASDRRSTELAWNLPSKGKKFSGIGRNRILFFPLSFH</sequence>
<evidence type="ECO:0000313" key="2">
    <source>
        <dbReference type="Proteomes" id="UP000026961"/>
    </source>
</evidence>
<organism evidence="1">
    <name type="scientific">Oryza glumipatula</name>
    <dbReference type="NCBI Taxonomy" id="40148"/>
    <lineage>
        <taxon>Eukaryota</taxon>
        <taxon>Viridiplantae</taxon>
        <taxon>Streptophyta</taxon>
        <taxon>Embryophyta</taxon>
        <taxon>Tracheophyta</taxon>
        <taxon>Spermatophyta</taxon>
        <taxon>Magnoliopsida</taxon>
        <taxon>Liliopsida</taxon>
        <taxon>Poales</taxon>
        <taxon>Poaceae</taxon>
        <taxon>BOP clade</taxon>
        <taxon>Oryzoideae</taxon>
        <taxon>Oryzeae</taxon>
        <taxon>Oryzinae</taxon>
        <taxon>Oryza</taxon>
    </lineage>
</organism>
<dbReference type="Gramene" id="OGLUM04G04860.1">
    <property type="protein sequence ID" value="OGLUM04G04860.1"/>
    <property type="gene ID" value="OGLUM04G04860"/>
</dbReference>
<accession>A0A0D9ZI07</accession>
<keyword evidence="2" id="KW-1185">Reference proteome</keyword>
<dbReference type="AlphaFoldDB" id="A0A0D9ZI07"/>